<keyword evidence="4" id="KW-0808">Transferase</keyword>
<evidence type="ECO:0000313" key="4">
    <source>
        <dbReference type="EMBL" id="KAG9392822.1"/>
    </source>
</evidence>
<comment type="similarity">
    <text evidence="1">Belongs to the protein kinase superfamily. TKL Ser/Thr protein kinase family.</text>
</comment>
<dbReference type="InterPro" id="IPR002110">
    <property type="entry name" value="Ankyrin_rpt"/>
</dbReference>
<reference evidence="4" key="1">
    <citation type="submission" date="2021-05" db="EMBL/GenBank/DDBJ databases">
        <title>A free-living protist that lacks canonical eukaryotic 1 DNA replication and segregation systems.</title>
        <authorList>
            <person name="Salas-Leiva D.E."/>
            <person name="Tromer E.C."/>
            <person name="Curtis B.A."/>
            <person name="Jerlstrom-Hultqvist J."/>
            <person name="Kolisko M."/>
            <person name="Yi Z."/>
            <person name="Salas-Leiva J.S."/>
            <person name="Gallot-Lavallee L."/>
            <person name="Kops G.J.P.L."/>
            <person name="Archibald J.M."/>
            <person name="Simpson A.G.B."/>
            <person name="Roger A.J."/>
        </authorList>
    </citation>
    <scope>NUCLEOTIDE SEQUENCE</scope>
    <source>
        <strain evidence="4">BICM</strain>
    </source>
</reference>
<evidence type="ECO:0000259" key="3">
    <source>
        <dbReference type="PROSITE" id="PS50011"/>
    </source>
</evidence>
<sequence length="332" mass="35855">MAGADIEAADVHGNTPLVLAARGGFTAVVRLLVDRGCKVDGRGCGGTTAMLAATERGHDPDVVLALLLAGADFTMKNNDCKSPKDVAKRMGHIEILRIVRNPKQTRRTHAADGLSKTMPLISAPSLSTAPLAPPTSTAALVDLRGTAGTSPSIGCAAEPFRAREIDHALHDRPDQRAARARIIRDIAAGMEFITSRGIVHRDLKGDNVLMIDGRDKITDFGSKVSSLVRTTTVASDMTVYWAAPERFRFEWVDEKSDVYSLAMVMMEVTVAGQPWGRVFPTIPEFAQALLSGARPPIPPGMPAVYRAAMERCWAQEPGDRPSFGEVWSMLRE</sequence>
<dbReference type="SUPFAM" id="SSF56112">
    <property type="entry name" value="Protein kinase-like (PK-like)"/>
    <property type="match status" value="1"/>
</dbReference>
<dbReference type="SUPFAM" id="SSF48403">
    <property type="entry name" value="Ankyrin repeat"/>
    <property type="match status" value="1"/>
</dbReference>
<dbReference type="InterPro" id="IPR001245">
    <property type="entry name" value="Ser-Thr/Tyr_kinase_cat_dom"/>
</dbReference>
<feature type="repeat" description="ANK" evidence="2">
    <location>
        <begin position="12"/>
        <end position="44"/>
    </location>
</feature>
<gene>
    <name evidence="4" type="ORF">J8273_5755</name>
</gene>
<accession>A0A8J6B4P3</accession>
<keyword evidence="5" id="KW-1185">Reference proteome</keyword>
<dbReference type="PRINTS" id="PR00109">
    <property type="entry name" value="TYRKINASE"/>
</dbReference>
<dbReference type="Pfam" id="PF07714">
    <property type="entry name" value="PK_Tyr_Ser-Thr"/>
    <property type="match status" value="1"/>
</dbReference>
<dbReference type="PROSITE" id="PS50088">
    <property type="entry name" value="ANK_REPEAT"/>
    <property type="match status" value="2"/>
</dbReference>
<dbReference type="InterPro" id="IPR008271">
    <property type="entry name" value="Ser/Thr_kinase_AS"/>
</dbReference>
<feature type="domain" description="Protein kinase" evidence="3">
    <location>
        <begin position="14"/>
        <end position="332"/>
    </location>
</feature>
<comment type="caution">
    <text evidence="4">The sequence shown here is derived from an EMBL/GenBank/DDBJ whole genome shotgun (WGS) entry which is preliminary data.</text>
</comment>
<dbReference type="InterPro" id="IPR000719">
    <property type="entry name" value="Prot_kinase_dom"/>
</dbReference>
<dbReference type="Gene3D" id="1.10.510.10">
    <property type="entry name" value="Transferase(Phosphotransferase) domain 1"/>
    <property type="match status" value="1"/>
</dbReference>
<proteinExistence type="inferred from homology"/>
<feature type="repeat" description="ANK" evidence="2">
    <location>
        <begin position="45"/>
        <end position="78"/>
    </location>
</feature>
<dbReference type="PROSITE" id="PS00108">
    <property type="entry name" value="PROTEIN_KINASE_ST"/>
    <property type="match status" value="1"/>
</dbReference>
<keyword evidence="4" id="KW-0418">Kinase</keyword>
<dbReference type="Pfam" id="PF12796">
    <property type="entry name" value="Ank_2"/>
    <property type="match status" value="1"/>
</dbReference>
<dbReference type="Gene3D" id="1.25.40.20">
    <property type="entry name" value="Ankyrin repeat-containing domain"/>
    <property type="match status" value="1"/>
</dbReference>
<dbReference type="EMBL" id="JAHDYR010000031">
    <property type="protein sequence ID" value="KAG9392822.1"/>
    <property type="molecule type" value="Genomic_DNA"/>
</dbReference>
<dbReference type="AlphaFoldDB" id="A0A8J6B4P3"/>
<dbReference type="PROSITE" id="PS50297">
    <property type="entry name" value="ANK_REP_REGION"/>
    <property type="match status" value="1"/>
</dbReference>
<name>A0A8J6B4P3_9EUKA</name>
<dbReference type="PROSITE" id="PS50011">
    <property type="entry name" value="PROTEIN_KINASE_DOM"/>
    <property type="match status" value="1"/>
</dbReference>
<dbReference type="PIRSF" id="PIRSF000654">
    <property type="entry name" value="Integrin-linked_kinase"/>
    <property type="match status" value="1"/>
</dbReference>
<evidence type="ECO:0000256" key="1">
    <source>
        <dbReference type="ARBA" id="ARBA00005843"/>
    </source>
</evidence>
<evidence type="ECO:0000313" key="5">
    <source>
        <dbReference type="Proteomes" id="UP000717585"/>
    </source>
</evidence>
<dbReference type="SMART" id="SM00248">
    <property type="entry name" value="ANK"/>
    <property type="match status" value="2"/>
</dbReference>
<dbReference type="PANTHER" id="PTHR44329">
    <property type="entry name" value="SERINE/THREONINE-PROTEIN KINASE TNNI3K-RELATED"/>
    <property type="match status" value="1"/>
</dbReference>
<dbReference type="OrthoDB" id="4062651at2759"/>
<keyword evidence="2" id="KW-0040">ANK repeat</keyword>
<dbReference type="InterPro" id="IPR036770">
    <property type="entry name" value="Ankyrin_rpt-contain_sf"/>
</dbReference>
<dbReference type="InterPro" id="IPR011009">
    <property type="entry name" value="Kinase-like_dom_sf"/>
</dbReference>
<protein>
    <submittedName>
        <fullName evidence="4">Protein tyrosine kinase</fullName>
    </submittedName>
</protein>
<dbReference type="GO" id="GO:0005524">
    <property type="term" value="F:ATP binding"/>
    <property type="evidence" value="ECO:0007669"/>
    <property type="project" value="InterPro"/>
</dbReference>
<organism evidence="4 5">
    <name type="scientific">Carpediemonas membranifera</name>
    <dbReference type="NCBI Taxonomy" id="201153"/>
    <lineage>
        <taxon>Eukaryota</taxon>
        <taxon>Metamonada</taxon>
        <taxon>Carpediemonas-like organisms</taxon>
        <taxon>Carpediemonas</taxon>
    </lineage>
</organism>
<dbReference type="SMART" id="SM00220">
    <property type="entry name" value="S_TKc"/>
    <property type="match status" value="1"/>
</dbReference>
<dbReference type="GO" id="GO:0004674">
    <property type="term" value="F:protein serine/threonine kinase activity"/>
    <property type="evidence" value="ECO:0007669"/>
    <property type="project" value="TreeGrafter"/>
</dbReference>
<dbReference type="InterPro" id="IPR051681">
    <property type="entry name" value="Ser/Thr_Kinases-Pseudokinases"/>
</dbReference>
<evidence type="ECO:0000256" key="2">
    <source>
        <dbReference type="PROSITE-ProRule" id="PRU00023"/>
    </source>
</evidence>
<dbReference type="Proteomes" id="UP000717585">
    <property type="component" value="Unassembled WGS sequence"/>
</dbReference>